<reference evidence="3" key="1">
    <citation type="submission" date="2017-09" db="EMBL/GenBank/DDBJ databases">
        <authorList>
            <person name="Regsiter A."/>
            <person name="William W."/>
        </authorList>
    </citation>
    <scope>NUCLEOTIDE SEQUENCE [LARGE SCALE GENOMIC DNA]</scope>
    <source>
        <strain evidence="3">500-1</strain>
    </source>
</reference>
<name>A0A2C8F3F8_9BACT</name>
<dbReference type="OrthoDB" id="5459891at2"/>
<feature type="compositionally biased region" description="Polar residues" evidence="1">
    <location>
        <begin position="92"/>
        <end position="108"/>
    </location>
</feature>
<feature type="region of interest" description="Disordered" evidence="1">
    <location>
        <begin position="45"/>
        <end position="108"/>
    </location>
</feature>
<gene>
    <name evidence="2" type="ORF">DPRO_0202</name>
</gene>
<organism evidence="2 3">
    <name type="scientific">Pseudodesulfovibrio profundus</name>
    <dbReference type="NCBI Taxonomy" id="57320"/>
    <lineage>
        <taxon>Bacteria</taxon>
        <taxon>Pseudomonadati</taxon>
        <taxon>Thermodesulfobacteriota</taxon>
        <taxon>Desulfovibrionia</taxon>
        <taxon>Desulfovibrionales</taxon>
        <taxon>Desulfovibrionaceae</taxon>
    </lineage>
</organism>
<accession>A0A2C8F3F8</accession>
<evidence type="ECO:0000256" key="1">
    <source>
        <dbReference type="SAM" id="MobiDB-lite"/>
    </source>
</evidence>
<evidence type="ECO:0000313" key="2">
    <source>
        <dbReference type="EMBL" id="SOB57081.1"/>
    </source>
</evidence>
<dbReference type="EMBL" id="LT907975">
    <property type="protein sequence ID" value="SOB57081.1"/>
    <property type="molecule type" value="Genomic_DNA"/>
</dbReference>
<protein>
    <submittedName>
        <fullName evidence="2">Uncharacterized protein</fullName>
    </submittedName>
</protein>
<keyword evidence="3" id="KW-1185">Reference proteome</keyword>
<sequence>MSSTPLDLPVLISQMHHVAKIAHAERAKPEAEKQLFGPLLQQRLRDKEGKVQQVNKKEQTSAVDRDGRHASQHDAPQKERTKKQEESDKETTSANPSPWSGNIVNVKI</sequence>
<dbReference type="Proteomes" id="UP000219215">
    <property type="component" value="Chromosome DPRO"/>
</dbReference>
<feature type="compositionally biased region" description="Basic and acidic residues" evidence="1">
    <location>
        <begin position="45"/>
        <end position="91"/>
    </location>
</feature>
<proteinExistence type="predicted"/>
<dbReference type="AlphaFoldDB" id="A0A2C8F3F8"/>
<evidence type="ECO:0000313" key="3">
    <source>
        <dbReference type="Proteomes" id="UP000219215"/>
    </source>
</evidence>
<dbReference type="RefSeq" id="WP_097010393.1">
    <property type="nucleotide sequence ID" value="NZ_LT907975.1"/>
</dbReference>
<dbReference type="KEGG" id="pprf:DPRO_0202"/>